<dbReference type="GO" id="GO:0005737">
    <property type="term" value="C:cytoplasm"/>
    <property type="evidence" value="ECO:0007669"/>
    <property type="project" value="UniProtKB-SubCell"/>
</dbReference>
<dbReference type="FunFam" id="3.40.47.10:FF:000004">
    <property type="entry name" value="3-oxoacyl-[acyl-carrier-protein] synthase 3"/>
    <property type="match status" value="1"/>
</dbReference>
<dbReference type="RefSeq" id="WP_145377724.1">
    <property type="nucleotide sequence ID" value="NZ_CP036276.1"/>
</dbReference>
<organism evidence="15 16">
    <name type="scientific">Symmachiella dynata</name>
    <dbReference type="NCBI Taxonomy" id="2527995"/>
    <lineage>
        <taxon>Bacteria</taxon>
        <taxon>Pseudomonadati</taxon>
        <taxon>Planctomycetota</taxon>
        <taxon>Planctomycetia</taxon>
        <taxon>Planctomycetales</taxon>
        <taxon>Planctomycetaceae</taxon>
        <taxon>Symmachiella</taxon>
    </lineage>
</organism>
<name>A0A517ZS72_9PLAN</name>
<sequence>MSSQSSPAPQASSPRINRFSRRTNSMLGVQVVSCGSYVPDQIVTNEDLRESAGFDPEWIEQRSGILERRYLPSNLATSDMCIAAARKAIRRAGVDPQDIDLVLVGTFTPDFAFPSTACLVQDALGLDAAAVDMQAACAGFMYALTTAAQYVATGNSQLALVIGGDCNSRIVDPTDQRTAPLFGDGAGAVLLAQGDPHQGLMCYQVGADGSGGPMLNCPAGGSRQPITHEQIDKSEHFLKMDGRNVFKWAVRVVTDTIELMLEKTGMSVHDVDLFILHQANIRIINYAMEQLGIPDDKVFVNLQKLGNTSGGSIPIALDEAFQAGRINRGDTILMSGFGAGLSWGTGLLRW</sequence>
<comment type="subunit">
    <text evidence="12">Homodimer.</text>
</comment>
<accession>A0A517ZS72</accession>
<dbReference type="InterPro" id="IPR013747">
    <property type="entry name" value="ACP_syn_III_C"/>
</dbReference>
<evidence type="ECO:0000256" key="3">
    <source>
        <dbReference type="ARBA" id="ARBA00012333"/>
    </source>
</evidence>
<comment type="similarity">
    <text evidence="2 12">Belongs to the thiolase-like superfamily. FabH family.</text>
</comment>
<feature type="domain" description="Beta-ketoacyl-[acyl-carrier-protein] synthase III N-terminal" evidence="14">
    <location>
        <begin position="132"/>
        <end position="209"/>
    </location>
</feature>
<dbReference type="PANTHER" id="PTHR43091:SF1">
    <property type="entry name" value="BETA-KETOACYL-[ACYL-CARRIER-PROTEIN] SYNTHASE III, CHLOROPLASTIC"/>
    <property type="match status" value="1"/>
</dbReference>
<gene>
    <name evidence="12 15" type="primary">fabH</name>
    <name evidence="15" type="ORF">Mal52_38310</name>
</gene>
<dbReference type="GO" id="GO:0004315">
    <property type="term" value="F:3-oxoacyl-[acyl-carrier-protein] synthase activity"/>
    <property type="evidence" value="ECO:0007669"/>
    <property type="project" value="InterPro"/>
</dbReference>
<dbReference type="GO" id="GO:0006633">
    <property type="term" value="P:fatty acid biosynthetic process"/>
    <property type="evidence" value="ECO:0007669"/>
    <property type="project" value="UniProtKB-UniRule"/>
</dbReference>
<evidence type="ECO:0000256" key="6">
    <source>
        <dbReference type="ARBA" id="ARBA00022832"/>
    </source>
</evidence>
<keyword evidence="9 12" id="KW-0511">Multifunctional enzyme</keyword>
<evidence type="ECO:0000256" key="12">
    <source>
        <dbReference type="HAMAP-Rule" id="MF_01815"/>
    </source>
</evidence>
<comment type="subcellular location">
    <subcellularLocation>
        <location evidence="12">Cytoplasm</location>
    </subcellularLocation>
</comment>
<keyword evidence="6 12" id="KW-0276">Fatty acid metabolism</keyword>
<dbReference type="SUPFAM" id="SSF53901">
    <property type="entry name" value="Thiolase-like"/>
    <property type="match status" value="1"/>
</dbReference>
<evidence type="ECO:0000313" key="15">
    <source>
        <dbReference type="EMBL" id="QDU45337.1"/>
    </source>
</evidence>
<evidence type="ECO:0000256" key="8">
    <source>
        <dbReference type="ARBA" id="ARBA00023160"/>
    </source>
</evidence>
<evidence type="ECO:0000256" key="1">
    <source>
        <dbReference type="ARBA" id="ARBA00005194"/>
    </source>
</evidence>
<feature type="active site" evidence="12">
    <location>
        <position position="137"/>
    </location>
</feature>
<keyword evidence="8 12" id="KW-0275">Fatty acid biosynthesis</keyword>
<feature type="region of interest" description="ACP-binding" evidence="12">
    <location>
        <begin position="278"/>
        <end position="282"/>
    </location>
</feature>
<feature type="domain" description="Beta-ketoacyl-[acyl-carrier-protein] synthase III C-terminal" evidence="13">
    <location>
        <begin position="261"/>
        <end position="350"/>
    </location>
</feature>
<comment type="function">
    <text evidence="12">Catalyzes the condensation reaction of fatty acid synthesis by the addition to an acyl acceptor of two carbons from malonyl-ACP. Catalyzes the first condensation reaction which initiates fatty acid synthesis and may therefore play a role in governing the total rate of fatty acid production. Possesses both acetoacetyl-ACP synthase and acetyl transacylase activities. Its substrate specificity determines the biosynthesis of branched-chain and/or straight-chain of fatty acids.</text>
</comment>
<keyword evidence="4 12" id="KW-0444">Lipid biosynthesis</keyword>
<evidence type="ECO:0000256" key="10">
    <source>
        <dbReference type="ARBA" id="ARBA00023315"/>
    </source>
</evidence>
<dbReference type="Pfam" id="PF08545">
    <property type="entry name" value="ACP_syn_III"/>
    <property type="match status" value="1"/>
</dbReference>
<dbReference type="EC" id="2.3.1.180" evidence="3 12"/>
<reference evidence="15 16" key="1">
    <citation type="submission" date="2019-02" db="EMBL/GenBank/DDBJ databases">
        <title>Deep-cultivation of Planctomycetes and their phenomic and genomic characterization uncovers novel biology.</title>
        <authorList>
            <person name="Wiegand S."/>
            <person name="Jogler M."/>
            <person name="Boedeker C."/>
            <person name="Pinto D."/>
            <person name="Vollmers J."/>
            <person name="Rivas-Marin E."/>
            <person name="Kohn T."/>
            <person name="Peeters S.H."/>
            <person name="Heuer A."/>
            <person name="Rast P."/>
            <person name="Oberbeckmann S."/>
            <person name="Bunk B."/>
            <person name="Jeske O."/>
            <person name="Meyerdierks A."/>
            <person name="Storesund J.E."/>
            <person name="Kallscheuer N."/>
            <person name="Luecker S."/>
            <person name="Lage O.M."/>
            <person name="Pohl T."/>
            <person name="Merkel B.J."/>
            <person name="Hornburger P."/>
            <person name="Mueller R.-W."/>
            <person name="Bruemmer F."/>
            <person name="Labrenz M."/>
            <person name="Spormann A.M."/>
            <person name="Op den Camp H."/>
            <person name="Overmann J."/>
            <person name="Amann R."/>
            <person name="Jetten M.S.M."/>
            <person name="Mascher T."/>
            <person name="Medema M.H."/>
            <person name="Devos D.P."/>
            <person name="Kaster A.-K."/>
            <person name="Ovreas L."/>
            <person name="Rohde M."/>
            <person name="Galperin M.Y."/>
            <person name="Jogler C."/>
        </authorList>
    </citation>
    <scope>NUCLEOTIDE SEQUENCE [LARGE SCALE GENOMIC DNA]</scope>
    <source>
        <strain evidence="15 16">Mal52</strain>
    </source>
</reference>
<dbReference type="KEGG" id="sdyn:Mal52_38310"/>
<keyword evidence="10 12" id="KW-0012">Acyltransferase</keyword>
<evidence type="ECO:0000259" key="13">
    <source>
        <dbReference type="Pfam" id="PF08541"/>
    </source>
</evidence>
<proteinExistence type="inferred from homology"/>
<dbReference type="NCBIfam" id="NF006829">
    <property type="entry name" value="PRK09352.1"/>
    <property type="match status" value="1"/>
</dbReference>
<dbReference type="EMBL" id="CP036276">
    <property type="protein sequence ID" value="QDU45337.1"/>
    <property type="molecule type" value="Genomic_DNA"/>
</dbReference>
<dbReference type="NCBIfam" id="TIGR00747">
    <property type="entry name" value="fabH"/>
    <property type="match status" value="1"/>
</dbReference>
<evidence type="ECO:0000256" key="9">
    <source>
        <dbReference type="ARBA" id="ARBA00023268"/>
    </source>
</evidence>
<evidence type="ECO:0000256" key="11">
    <source>
        <dbReference type="ARBA" id="ARBA00051096"/>
    </source>
</evidence>
<evidence type="ECO:0000256" key="5">
    <source>
        <dbReference type="ARBA" id="ARBA00022679"/>
    </source>
</evidence>
<dbReference type="AlphaFoldDB" id="A0A517ZS72"/>
<dbReference type="CDD" id="cd00830">
    <property type="entry name" value="KAS_III"/>
    <property type="match status" value="1"/>
</dbReference>
<keyword evidence="5 12" id="KW-0808">Transferase</keyword>
<comment type="domain">
    <text evidence="12">The last Arg residue of the ACP-binding site is essential for the weak association between ACP/AcpP and FabH.</text>
</comment>
<evidence type="ECO:0000256" key="2">
    <source>
        <dbReference type="ARBA" id="ARBA00008642"/>
    </source>
</evidence>
<evidence type="ECO:0000313" key="16">
    <source>
        <dbReference type="Proteomes" id="UP000319383"/>
    </source>
</evidence>
<protein>
    <recommendedName>
        <fullName evidence="3 12">Beta-ketoacyl-[acyl-carrier-protein] synthase III</fullName>
        <shortName evidence="12">Beta-ketoacyl-ACP synthase III</shortName>
        <shortName evidence="12">KAS III</shortName>
        <ecNumber evidence="3 12">2.3.1.180</ecNumber>
    </recommendedName>
    <alternativeName>
        <fullName evidence="12">3-oxoacyl-[acyl-carrier-protein] synthase 3</fullName>
    </alternativeName>
    <alternativeName>
        <fullName evidence="12">3-oxoacyl-[acyl-carrier-protein] synthase III</fullName>
    </alternativeName>
</protein>
<keyword evidence="12" id="KW-0963">Cytoplasm</keyword>
<keyword evidence="7 12" id="KW-0443">Lipid metabolism</keyword>
<feature type="active site" evidence="12">
    <location>
        <position position="277"/>
    </location>
</feature>
<dbReference type="GO" id="GO:0033818">
    <property type="term" value="F:beta-ketoacyl-acyl-carrier-protein synthase III activity"/>
    <property type="evidence" value="ECO:0007669"/>
    <property type="project" value="UniProtKB-UniRule"/>
</dbReference>
<comment type="catalytic activity">
    <reaction evidence="11">
        <text>malonyl-[ACP] + acetyl-CoA + H(+) = 3-oxobutanoyl-[ACP] + CO2 + CoA</text>
        <dbReference type="Rhea" id="RHEA:12080"/>
        <dbReference type="Rhea" id="RHEA-COMP:9623"/>
        <dbReference type="Rhea" id="RHEA-COMP:9625"/>
        <dbReference type="ChEBI" id="CHEBI:15378"/>
        <dbReference type="ChEBI" id="CHEBI:16526"/>
        <dbReference type="ChEBI" id="CHEBI:57287"/>
        <dbReference type="ChEBI" id="CHEBI:57288"/>
        <dbReference type="ChEBI" id="CHEBI:78449"/>
        <dbReference type="ChEBI" id="CHEBI:78450"/>
        <dbReference type="EC" id="2.3.1.180"/>
    </reaction>
    <physiologicalReaction direction="left-to-right" evidence="11">
        <dbReference type="Rhea" id="RHEA:12081"/>
    </physiologicalReaction>
</comment>
<evidence type="ECO:0000259" key="14">
    <source>
        <dbReference type="Pfam" id="PF08545"/>
    </source>
</evidence>
<dbReference type="InterPro" id="IPR013751">
    <property type="entry name" value="ACP_syn_III_N"/>
</dbReference>
<dbReference type="PANTHER" id="PTHR43091">
    <property type="entry name" value="3-OXOACYL-[ACYL-CARRIER-PROTEIN] SYNTHASE"/>
    <property type="match status" value="1"/>
</dbReference>
<feature type="active site" evidence="12">
    <location>
        <position position="307"/>
    </location>
</feature>
<evidence type="ECO:0000256" key="4">
    <source>
        <dbReference type="ARBA" id="ARBA00022516"/>
    </source>
</evidence>
<dbReference type="Gene3D" id="3.40.47.10">
    <property type="match status" value="1"/>
</dbReference>
<comment type="pathway">
    <text evidence="1 12">Lipid metabolism; fatty acid biosynthesis.</text>
</comment>
<keyword evidence="16" id="KW-1185">Reference proteome</keyword>
<dbReference type="Proteomes" id="UP000319383">
    <property type="component" value="Chromosome"/>
</dbReference>
<evidence type="ECO:0000256" key="7">
    <source>
        <dbReference type="ARBA" id="ARBA00023098"/>
    </source>
</evidence>
<dbReference type="HAMAP" id="MF_01815">
    <property type="entry name" value="FabH"/>
    <property type="match status" value="1"/>
</dbReference>
<dbReference type="InterPro" id="IPR004655">
    <property type="entry name" value="FabH"/>
</dbReference>
<dbReference type="InterPro" id="IPR016039">
    <property type="entry name" value="Thiolase-like"/>
</dbReference>
<dbReference type="UniPathway" id="UPA00094"/>
<dbReference type="Pfam" id="PF08541">
    <property type="entry name" value="ACP_syn_III_C"/>
    <property type="match status" value="1"/>
</dbReference>